<comment type="cofactor">
    <cofactor evidence="1 4">
        <name>Mg(2+)</name>
        <dbReference type="ChEBI" id="CHEBI:18420"/>
    </cofactor>
</comment>
<name>A0AAN6QIF9_9PEZI</name>
<evidence type="ECO:0000256" key="1">
    <source>
        <dbReference type="ARBA" id="ARBA00001946"/>
    </source>
</evidence>
<evidence type="ECO:0000256" key="2">
    <source>
        <dbReference type="ARBA" id="ARBA00006333"/>
    </source>
</evidence>
<dbReference type="GO" id="GO:0008299">
    <property type="term" value="P:isoprenoid biosynthetic process"/>
    <property type="evidence" value="ECO:0007669"/>
    <property type="project" value="UniProtKB-ARBA"/>
</dbReference>
<reference evidence="5" key="1">
    <citation type="journal article" date="2023" name="Mol. Phylogenet. Evol.">
        <title>Genome-scale phylogeny and comparative genomics of the fungal order Sordariales.</title>
        <authorList>
            <person name="Hensen N."/>
            <person name="Bonometti L."/>
            <person name="Westerberg I."/>
            <person name="Brannstrom I.O."/>
            <person name="Guillou S."/>
            <person name="Cros-Aarteil S."/>
            <person name="Calhoun S."/>
            <person name="Haridas S."/>
            <person name="Kuo A."/>
            <person name="Mondo S."/>
            <person name="Pangilinan J."/>
            <person name="Riley R."/>
            <person name="LaButti K."/>
            <person name="Andreopoulos B."/>
            <person name="Lipzen A."/>
            <person name="Chen C."/>
            <person name="Yan M."/>
            <person name="Daum C."/>
            <person name="Ng V."/>
            <person name="Clum A."/>
            <person name="Steindorff A."/>
            <person name="Ohm R.A."/>
            <person name="Martin F."/>
            <person name="Silar P."/>
            <person name="Natvig D.O."/>
            <person name="Lalanne C."/>
            <person name="Gautier V."/>
            <person name="Ament-Velasquez S.L."/>
            <person name="Kruys A."/>
            <person name="Hutchinson M.I."/>
            <person name="Powell A.J."/>
            <person name="Barry K."/>
            <person name="Miller A.N."/>
            <person name="Grigoriev I.V."/>
            <person name="Debuchy R."/>
            <person name="Gladieux P."/>
            <person name="Hiltunen Thoren M."/>
            <person name="Johannesson H."/>
        </authorList>
    </citation>
    <scope>NUCLEOTIDE SEQUENCE</scope>
    <source>
        <strain evidence="5">CBS 508.74</strain>
    </source>
</reference>
<dbReference type="Gene3D" id="1.10.600.10">
    <property type="entry name" value="Farnesyl Diphosphate Synthase"/>
    <property type="match status" value="1"/>
</dbReference>
<dbReference type="Proteomes" id="UP001302812">
    <property type="component" value="Unassembled WGS sequence"/>
</dbReference>
<sequence length="380" mass="43016">MTVTIVDEVAAKLKGQTLHLPSLRDLYARWPNEISPHYDQHQKIIDDQISRRITDEHARRKAEKINVAFFSATWYPRSSLDRLETISWYTLWLFLWDDTIEDSAIPQASSESQPSTDKNMKIGWLHQQALRYVKFHLGLVSPRPAEEPAAPTRYCALFKYAAEPLRAACTITERNRLYQLLSSYMECCEVEHGFVSRASLPKLDEYWGHRLGTSGVHTYGALGEYMAGGRIPPRLFKTAEIASVWFETNRQVVIVNDLISLKKEMNKSLHSLVPISLQDTGADLDEVVRFLLETLRISRDNINSAADRLLAMVGEDPAAAARVQNYIGSFQTIATGNYWWSYTDCVIMMAFASPIHTYIMQHPGHVTGVPGLPSLVNGSN</sequence>
<reference evidence="5" key="2">
    <citation type="submission" date="2023-05" db="EMBL/GenBank/DDBJ databases">
        <authorList>
            <consortium name="Lawrence Berkeley National Laboratory"/>
            <person name="Steindorff A."/>
            <person name="Hensen N."/>
            <person name="Bonometti L."/>
            <person name="Westerberg I."/>
            <person name="Brannstrom I.O."/>
            <person name="Guillou S."/>
            <person name="Cros-Aarteil S."/>
            <person name="Calhoun S."/>
            <person name="Haridas S."/>
            <person name="Kuo A."/>
            <person name="Mondo S."/>
            <person name="Pangilinan J."/>
            <person name="Riley R."/>
            <person name="Labutti K."/>
            <person name="Andreopoulos B."/>
            <person name="Lipzen A."/>
            <person name="Chen C."/>
            <person name="Yanf M."/>
            <person name="Daum C."/>
            <person name="Ng V."/>
            <person name="Clum A."/>
            <person name="Ohm R."/>
            <person name="Martin F."/>
            <person name="Silar P."/>
            <person name="Natvig D."/>
            <person name="Lalanne C."/>
            <person name="Gautier V."/>
            <person name="Ament-Velasquez S.L."/>
            <person name="Kruys A."/>
            <person name="Hutchinson M.I."/>
            <person name="Powell A.J."/>
            <person name="Barry K."/>
            <person name="Miller A.N."/>
            <person name="Grigoriev I.V."/>
            <person name="Debuchy R."/>
            <person name="Gladieux P."/>
            <person name="Thoren M.H."/>
            <person name="Johannesson H."/>
        </authorList>
    </citation>
    <scope>NUCLEOTIDE SEQUENCE</scope>
    <source>
        <strain evidence="5">CBS 508.74</strain>
    </source>
</reference>
<keyword evidence="6" id="KW-1185">Reference proteome</keyword>
<dbReference type="GeneID" id="89937992"/>
<dbReference type="InterPro" id="IPR034686">
    <property type="entry name" value="Terpene_cyclase-like_2"/>
</dbReference>
<evidence type="ECO:0000313" key="5">
    <source>
        <dbReference type="EMBL" id="KAK4108815.1"/>
    </source>
</evidence>
<proteinExistence type="inferred from homology"/>
<dbReference type="PANTHER" id="PTHR35201">
    <property type="entry name" value="TERPENE SYNTHASE"/>
    <property type="match status" value="1"/>
</dbReference>
<dbReference type="GO" id="GO:0010333">
    <property type="term" value="F:terpene synthase activity"/>
    <property type="evidence" value="ECO:0007669"/>
    <property type="project" value="InterPro"/>
</dbReference>
<keyword evidence="4" id="KW-0456">Lyase</keyword>
<organism evidence="5 6">
    <name type="scientific">Canariomyces notabilis</name>
    <dbReference type="NCBI Taxonomy" id="2074819"/>
    <lineage>
        <taxon>Eukaryota</taxon>
        <taxon>Fungi</taxon>
        <taxon>Dikarya</taxon>
        <taxon>Ascomycota</taxon>
        <taxon>Pezizomycotina</taxon>
        <taxon>Sordariomycetes</taxon>
        <taxon>Sordariomycetidae</taxon>
        <taxon>Sordariales</taxon>
        <taxon>Chaetomiaceae</taxon>
        <taxon>Canariomyces</taxon>
    </lineage>
</organism>
<dbReference type="RefSeq" id="XP_064666385.1">
    <property type="nucleotide sequence ID" value="XM_064813867.1"/>
</dbReference>
<comment type="similarity">
    <text evidence="2 4">Belongs to the terpene synthase family.</text>
</comment>
<dbReference type="Pfam" id="PF19086">
    <property type="entry name" value="Terpene_syn_C_2"/>
    <property type="match status" value="1"/>
</dbReference>
<evidence type="ECO:0000313" key="6">
    <source>
        <dbReference type="Proteomes" id="UP001302812"/>
    </source>
</evidence>
<keyword evidence="3 4" id="KW-0460">Magnesium</keyword>
<dbReference type="AlphaFoldDB" id="A0AAN6QIF9"/>
<comment type="caution">
    <text evidence="5">The sequence shown here is derived from an EMBL/GenBank/DDBJ whole genome shotgun (WGS) entry which is preliminary data.</text>
</comment>
<dbReference type="GO" id="GO:0046872">
    <property type="term" value="F:metal ion binding"/>
    <property type="evidence" value="ECO:0007669"/>
    <property type="project" value="UniProtKB-KW"/>
</dbReference>
<evidence type="ECO:0000256" key="4">
    <source>
        <dbReference type="RuleBase" id="RU366034"/>
    </source>
</evidence>
<dbReference type="PANTHER" id="PTHR35201:SF4">
    <property type="entry name" value="BETA-PINACENE SYNTHASE-RELATED"/>
    <property type="match status" value="1"/>
</dbReference>
<keyword evidence="4" id="KW-0479">Metal-binding</keyword>
<evidence type="ECO:0000256" key="3">
    <source>
        <dbReference type="ARBA" id="ARBA00022842"/>
    </source>
</evidence>
<accession>A0AAN6QIF9</accession>
<dbReference type="InterPro" id="IPR008949">
    <property type="entry name" value="Isoprenoid_synthase_dom_sf"/>
</dbReference>
<dbReference type="SUPFAM" id="SSF48576">
    <property type="entry name" value="Terpenoid synthases"/>
    <property type="match status" value="1"/>
</dbReference>
<protein>
    <recommendedName>
        <fullName evidence="4">Terpene synthase</fullName>
        <ecNumber evidence="4">4.2.3.-</ecNumber>
    </recommendedName>
</protein>
<gene>
    <name evidence="5" type="ORF">N656DRAFT_771525</name>
</gene>
<dbReference type="EMBL" id="MU853360">
    <property type="protein sequence ID" value="KAK4108815.1"/>
    <property type="molecule type" value="Genomic_DNA"/>
</dbReference>
<dbReference type="EC" id="4.2.3.-" evidence="4"/>